<dbReference type="Gene3D" id="1.10.260.40">
    <property type="entry name" value="lambda repressor-like DNA-binding domains"/>
    <property type="match status" value="1"/>
</dbReference>
<dbReference type="InterPro" id="IPR001387">
    <property type="entry name" value="Cro/C1-type_HTH"/>
</dbReference>
<evidence type="ECO:0000256" key="1">
    <source>
        <dbReference type="ARBA" id="ARBA00023125"/>
    </source>
</evidence>
<organism evidence="3 4">
    <name type="scientific">Sphingobacterium hotanense</name>
    <dbReference type="NCBI Taxonomy" id="649196"/>
    <lineage>
        <taxon>Bacteria</taxon>
        <taxon>Pseudomonadati</taxon>
        <taxon>Bacteroidota</taxon>
        <taxon>Sphingobacteriia</taxon>
        <taxon>Sphingobacteriales</taxon>
        <taxon>Sphingobacteriaceae</taxon>
        <taxon>Sphingobacterium</taxon>
    </lineage>
</organism>
<dbReference type="PANTHER" id="PTHR36924">
    <property type="entry name" value="ANTITOXIN HIGA-1"/>
    <property type="match status" value="1"/>
</dbReference>
<dbReference type="PANTHER" id="PTHR36924:SF1">
    <property type="entry name" value="ANTITOXIN HIGA-1"/>
    <property type="match status" value="1"/>
</dbReference>
<dbReference type="InterPro" id="IPR013430">
    <property type="entry name" value="Toxin_antidote_HigA"/>
</dbReference>
<evidence type="ECO:0000313" key="4">
    <source>
        <dbReference type="Proteomes" id="UP001170954"/>
    </source>
</evidence>
<name>A0ABT7NST2_9SPHI</name>
<dbReference type="Proteomes" id="UP001170954">
    <property type="component" value="Unassembled WGS sequence"/>
</dbReference>
<protein>
    <submittedName>
        <fullName evidence="3">HigA family addiction module antidote protein</fullName>
    </submittedName>
</protein>
<evidence type="ECO:0000259" key="2">
    <source>
        <dbReference type="PROSITE" id="PS50943"/>
    </source>
</evidence>
<keyword evidence="4" id="KW-1185">Reference proteome</keyword>
<evidence type="ECO:0000313" key="3">
    <source>
        <dbReference type="EMBL" id="MDM1050306.1"/>
    </source>
</evidence>
<dbReference type="RefSeq" id="WP_149526592.1">
    <property type="nucleotide sequence ID" value="NZ_CP030848.1"/>
</dbReference>
<dbReference type="SUPFAM" id="SSF47413">
    <property type="entry name" value="lambda repressor-like DNA-binding domains"/>
    <property type="match status" value="1"/>
</dbReference>
<sequence>MKQNPIVHPGFLLKEDILEFNNLSVTDAAKLLGITRINLSKIINEKSAISPNMAIRISKVFGGSPDFWLKLQMRYDLINAEKEFEKKNIQLEKYNKAS</sequence>
<gene>
    <name evidence="3" type="ORF">HX018_18880</name>
</gene>
<dbReference type="EMBL" id="JACAGK010000085">
    <property type="protein sequence ID" value="MDM1050306.1"/>
    <property type="molecule type" value="Genomic_DNA"/>
</dbReference>
<dbReference type="Pfam" id="PF01381">
    <property type="entry name" value="HTH_3"/>
    <property type="match status" value="1"/>
</dbReference>
<comment type="caution">
    <text evidence="3">The sequence shown here is derived from an EMBL/GenBank/DDBJ whole genome shotgun (WGS) entry which is preliminary data.</text>
</comment>
<dbReference type="InterPro" id="IPR010982">
    <property type="entry name" value="Lambda_DNA-bd_dom_sf"/>
</dbReference>
<keyword evidence="1" id="KW-0238">DNA-binding</keyword>
<reference evidence="3" key="2">
    <citation type="journal article" date="2022" name="Sci. Total Environ.">
        <title>Prevalence, transmission, and molecular epidemiology of tet(X)-positive bacteria among humans, animals, and environmental niches in China: An epidemiological, and genomic-based study.</title>
        <authorList>
            <person name="Dong N."/>
            <person name="Zeng Y."/>
            <person name="Cai C."/>
            <person name="Sun C."/>
            <person name="Lu J."/>
            <person name="Liu C."/>
            <person name="Zhou H."/>
            <person name="Sun Q."/>
            <person name="Shu L."/>
            <person name="Wang H."/>
            <person name="Wang Y."/>
            <person name="Wang S."/>
            <person name="Wu C."/>
            <person name="Chan E.W."/>
            <person name="Chen G."/>
            <person name="Shen Z."/>
            <person name="Chen S."/>
            <person name="Zhang R."/>
        </authorList>
    </citation>
    <scope>NUCLEOTIDE SEQUENCE</scope>
    <source>
        <strain evidence="3">R1692</strain>
    </source>
</reference>
<dbReference type="NCBIfam" id="TIGR02607">
    <property type="entry name" value="antidote_HigA"/>
    <property type="match status" value="1"/>
</dbReference>
<accession>A0ABT7NST2</accession>
<dbReference type="PROSITE" id="PS50943">
    <property type="entry name" value="HTH_CROC1"/>
    <property type="match status" value="1"/>
</dbReference>
<proteinExistence type="predicted"/>
<reference evidence="3" key="1">
    <citation type="submission" date="2020-06" db="EMBL/GenBank/DDBJ databases">
        <authorList>
            <person name="Dong N."/>
        </authorList>
    </citation>
    <scope>NUCLEOTIDE SEQUENCE</scope>
    <source>
        <strain evidence="3">R1692</strain>
    </source>
</reference>
<dbReference type="SMART" id="SM00530">
    <property type="entry name" value="HTH_XRE"/>
    <property type="match status" value="1"/>
</dbReference>
<feature type="domain" description="HTH cro/C1-type" evidence="2">
    <location>
        <begin position="21"/>
        <end position="68"/>
    </location>
</feature>
<dbReference type="CDD" id="cd00093">
    <property type="entry name" value="HTH_XRE"/>
    <property type="match status" value="1"/>
</dbReference>